<organism evidence="3 4">
    <name type="scientific">Schinkia azotoformans MEV2011</name>
    <dbReference type="NCBI Taxonomy" id="1348973"/>
    <lineage>
        <taxon>Bacteria</taxon>
        <taxon>Bacillati</taxon>
        <taxon>Bacillota</taxon>
        <taxon>Bacilli</taxon>
        <taxon>Bacillales</taxon>
        <taxon>Bacillaceae</taxon>
        <taxon>Calidifontibacillus/Schinkia group</taxon>
        <taxon>Schinkia</taxon>
    </lineage>
</organism>
<dbReference type="Gene3D" id="3.30.457.10">
    <property type="entry name" value="Copper amine oxidase-like, N-terminal domain"/>
    <property type="match status" value="1"/>
</dbReference>
<dbReference type="InterPro" id="IPR036582">
    <property type="entry name" value="Mao_N_sf"/>
</dbReference>
<evidence type="ECO:0000313" key="4">
    <source>
        <dbReference type="Proteomes" id="UP000027936"/>
    </source>
</evidence>
<dbReference type="EMBL" id="JJRY01000017">
    <property type="protein sequence ID" value="KEF37165.1"/>
    <property type="molecule type" value="Genomic_DNA"/>
</dbReference>
<dbReference type="Pfam" id="PF07833">
    <property type="entry name" value="Cu_amine_oxidN1"/>
    <property type="match status" value="1"/>
</dbReference>
<dbReference type="SUPFAM" id="SSF55383">
    <property type="entry name" value="Copper amine oxidase, domain N"/>
    <property type="match status" value="1"/>
</dbReference>
<keyword evidence="1" id="KW-0732">Signal</keyword>
<feature type="chain" id="PRO_5001682926" evidence="1">
    <location>
        <begin position="26"/>
        <end position="414"/>
    </location>
</feature>
<feature type="domain" description="Copper amine oxidase-like N-terminal" evidence="2">
    <location>
        <begin position="305"/>
        <end position="412"/>
    </location>
</feature>
<name>A0A072NVA6_SCHAZ</name>
<evidence type="ECO:0000256" key="1">
    <source>
        <dbReference type="SAM" id="SignalP"/>
    </source>
</evidence>
<dbReference type="Proteomes" id="UP000027936">
    <property type="component" value="Unassembled WGS sequence"/>
</dbReference>
<gene>
    <name evidence="3" type="ORF">M670_03587</name>
</gene>
<dbReference type="AlphaFoldDB" id="A0A072NVA6"/>
<proteinExistence type="predicted"/>
<dbReference type="OrthoDB" id="2503396at2"/>
<comment type="caution">
    <text evidence="3">The sequence shown here is derived from an EMBL/GenBank/DDBJ whole genome shotgun (WGS) entry which is preliminary data.</text>
</comment>
<evidence type="ECO:0000313" key="3">
    <source>
        <dbReference type="EMBL" id="KEF37165.1"/>
    </source>
</evidence>
<reference evidence="3 4" key="1">
    <citation type="submission" date="2014-04" db="EMBL/GenBank/DDBJ databases">
        <title>Draft genome sequence of Bacillus azotoformans MEV2011, a (co-) denitrifying strain unable to grow in the presence of oxygen.</title>
        <authorList>
            <person name="Nielsen M."/>
            <person name="Schreiber L."/>
            <person name="Finster K."/>
            <person name="Schramm A."/>
        </authorList>
    </citation>
    <scope>NUCLEOTIDE SEQUENCE [LARGE SCALE GENOMIC DNA]</scope>
    <source>
        <strain evidence="3 4">MEV2011</strain>
    </source>
</reference>
<protein>
    <submittedName>
        <fullName evidence="3">Copper amine oxidase family protein</fullName>
    </submittedName>
</protein>
<sequence>MGKILTSVILIILILGLISPNLTSAAPKVVEDYHRQDGNDMYAFPNKLYINTYAAPSTNSKIVGTIKRNGAIPIDSRMSNGWYSLRYHSNHSNEYVRPEDVTLVRENDIKNHAEPVYPFPDPGLVAPAPAATVPSITSKPTDDVLTNIETITNTLGFEKKVRVDGIYYYYFAPDGEIVRNGGQEALEFHYVPNSMPRYGEFRLLIGGWEKNEYTRGQIDKVPAAIQEILKFYFPTSYQKIYSMLYKGYETGVDMDDYINIMFVLDNREFRVEAYHEGAEVGIYIGKEGERYTNSFTLPDNIAIVKVNGKRLVTSHPAIIESGSTLVPLRGIFEALGATVAWDQASQTIKAKKGANEISLTIGKKNAIANGKSVALNIAPKVNQGTTLVPLRFISQALGANVEWDEENKIVLIKQ</sequence>
<feature type="signal peptide" evidence="1">
    <location>
        <begin position="1"/>
        <end position="25"/>
    </location>
</feature>
<accession>A0A072NVA6</accession>
<dbReference type="InterPro" id="IPR012854">
    <property type="entry name" value="Cu_amine_oxidase-like_N"/>
</dbReference>
<dbReference type="PATRIC" id="fig|1348973.3.peg.3460"/>
<dbReference type="RefSeq" id="WP_051678272.1">
    <property type="nucleotide sequence ID" value="NZ_JJRY01000017.1"/>
</dbReference>
<evidence type="ECO:0000259" key="2">
    <source>
        <dbReference type="Pfam" id="PF07833"/>
    </source>
</evidence>